<name>A0AA35XD37_GEOBA</name>
<dbReference type="InterPro" id="IPR023578">
    <property type="entry name" value="Ras_GEF_dom_sf"/>
</dbReference>
<evidence type="ECO:0000256" key="2">
    <source>
        <dbReference type="PROSITE-ProRule" id="PRU00168"/>
    </source>
</evidence>
<feature type="region of interest" description="Disordered" evidence="3">
    <location>
        <begin position="1"/>
        <end position="36"/>
    </location>
</feature>
<dbReference type="InterPro" id="IPR011993">
    <property type="entry name" value="PH-like_dom_sf"/>
</dbReference>
<dbReference type="GO" id="GO:0005085">
    <property type="term" value="F:guanyl-nucleotide exchange factor activity"/>
    <property type="evidence" value="ECO:0007669"/>
    <property type="project" value="UniProtKB-KW"/>
</dbReference>
<proteinExistence type="predicted"/>
<evidence type="ECO:0000259" key="4">
    <source>
        <dbReference type="PROSITE" id="PS50003"/>
    </source>
</evidence>
<evidence type="ECO:0000256" key="1">
    <source>
        <dbReference type="ARBA" id="ARBA00022658"/>
    </source>
</evidence>
<comment type="caution">
    <text evidence="6">The sequence shown here is derived from an EMBL/GenBank/DDBJ whole genome shotgun (WGS) entry which is preliminary data.</text>
</comment>
<dbReference type="InterPro" id="IPR001895">
    <property type="entry name" value="RASGEF_cat_dom"/>
</dbReference>
<feature type="region of interest" description="Disordered" evidence="3">
    <location>
        <begin position="598"/>
        <end position="624"/>
    </location>
</feature>
<dbReference type="PANTHER" id="PTHR23113">
    <property type="entry name" value="GUANINE NUCLEOTIDE EXCHANGE FACTOR"/>
    <property type="match status" value="1"/>
</dbReference>
<dbReference type="EMBL" id="CASHTH010003599">
    <property type="protein sequence ID" value="CAI8047020.1"/>
    <property type="molecule type" value="Genomic_DNA"/>
</dbReference>
<feature type="region of interest" description="Disordered" evidence="3">
    <location>
        <begin position="383"/>
        <end position="543"/>
    </location>
</feature>
<evidence type="ECO:0000313" key="7">
    <source>
        <dbReference type="Proteomes" id="UP001174909"/>
    </source>
</evidence>
<dbReference type="InterPro" id="IPR036964">
    <property type="entry name" value="RASGEF_cat_dom_sf"/>
</dbReference>
<dbReference type="InterPro" id="IPR008937">
    <property type="entry name" value="Ras-like_GEF"/>
</dbReference>
<dbReference type="GO" id="GO:0007265">
    <property type="term" value="P:Ras protein signal transduction"/>
    <property type="evidence" value="ECO:0007669"/>
    <property type="project" value="TreeGrafter"/>
</dbReference>
<dbReference type="SMART" id="SM00233">
    <property type="entry name" value="PH"/>
    <property type="match status" value="1"/>
</dbReference>
<dbReference type="PANTHER" id="PTHR23113:SF368">
    <property type="entry name" value="CELL DIVISION CONTROL PROTEIN 25"/>
    <property type="match status" value="1"/>
</dbReference>
<dbReference type="GO" id="GO:0005886">
    <property type="term" value="C:plasma membrane"/>
    <property type="evidence" value="ECO:0007669"/>
    <property type="project" value="TreeGrafter"/>
</dbReference>
<feature type="compositionally biased region" description="Basic and acidic residues" evidence="3">
    <location>
        <begin position="22"/>
        <end position="36"/>
    </location>
</feature>
<feature type="compositionally biased region" description="Low complexity" evidence="3">
    <location>
        <begin position="484"/>
        <end position="496"/>
    </location>
</feature>
<dbReference type="InterPro" id="IPR001849">
    <property type="entry name" value="PH_domain"/>
</dbReference>
<feature type="domain" description="PH" evidence="4">
    <location>
        <begin position="648"/>
        <end position="758"/>
    </location>
</feature>
<dbReference type="AlphaFoldDB" id="A0AA35XD37"/>
<keyword evidence="1 2" id="KW-0344">Guanine-nucleotide releasing factor</keyword>
<organism evidence="6 7">
    <name type="scientific">Geodia barretti</name>
    <name type="common">Barrett's horny sponge</name>
    <dbReference type="NCBI Taxonomy" id="519541"/>
    <lineage>
        <taxon>Eukaryota</taxon>
        <taxon>Metazoa</taxon>
        <taxon>Porifera</taxon>
        <taxon>Demospongiae</taxon>
        <taxon>Heteroscleromorpha</taxon>
        <taxon>Tetractinellida</taxon>
        <taxon>Astrophorina</taxon>
        <taxon>Geodiidae</taxon>
        <taxon>Geodia</taxon>
    </lineage>
</organism>
<feature type="compositionally biased region" description="Polar residues" evidence="3">
    <location>
        <begin position="497"/>
        <end position="506"/>
    </location>
</feature>
<feature type="compositionally biased region" description="Polar residues" evidence="3">
    <location>
        <begin position="1"/>
        <end position="13"/>
    </location>
</feature>
<dbReference type="Gene3D" id="2.30.29.30">
    <property type="entry name" value="Pleckstrin-homology domain (PH domain)/Phosphotyrosine-binding domain (PTB)"/>
    <property type="match status" value="1"/>
</dbReference>
<dbReference type="PROSITE" id="PS50003">
    <property type="entry name" value="PH_DOMAIN"/>
    <property type="match status" value="1"/>
</dbReference>
<dbReference type="Gene3D" id="1.10.840.10">
    <property type="entry name" value="Ras guanine-nucleotide exchange factors catalytic domain"/>
    <property type="match status" value="1"/>
</dbReference>
<dbReference type="Proteomes" id="UP001174909">
    <property type="component" value="Unassembled WGS sequence"/>
</dbReference>
<accession>A0AA35XD37</accession>
<dbReference type="Pfam" id="PF00169">
    <property type="entry name" value="PH"/>
    <property type="match status" value="1"/>
</dbReference>
<protein>
    <submittedName>
        <fullName evidence="6">Ras-specific guanine nucleotide-releasing factor RalGPS1</fullName>
    </submittedName>
</protein>
<dbReference type="SUPFAM" id="SSF48366">
    <property type="entry name" value="Ras GEF"/>
    <property type="match status" value="1"/>
</dbReference>
<reference evidence="6" key="1">
    <citation type="submission" date="2023-03" db="EMBL/GenBank/DDBJ databases">
        <authorList>
            <person name="Steffen K."/>
            <person name="Cardenas P."/>
        </authorList>
    </citation>
    <scope>NUCLEOTIDE SEQUENCE</scope>
</reference>
<evidence type="ECO:0000259" key="5">
    <source>
        <dbReference type="PROSITE" id="PS50009"/>
    </source>
</evidence>
<keyword evidence="7" id="KW-1185">Reference proteome</keyword>
<dbReference type="SUPFAM" id="SSF50729">
    <property type="entry name" value="PH domain-like"/>
    <property type="match status" value="1"/>
</dbReference>
<evidence type="ECO:0000256" key="3">
    <source>
        <dbReference type="SAM" id="MobiDB-lite"/>
    </source>
</evidence>
<gene>
    <name evidence="6" type="ORF">GBAR_LOCUS25992</name>
</gene>
<feature type="domain" description="Ras-GEF" evidence="5">
    <location>
        <begin position="115"/>
        <end position="347"/>
    </location>
</feature>
<evidence type="ECO:0000313" key="6">
    <source>
        <dbReference type="EMBL" id="CAI8047020.1"/>
    </source>
</evidence>
<feature type="compositionally biased region" description="Polar residues" evidence="3">
    <location>
        <begin position="449"/>
        <end position="461"/>
    </location>
</feature>
<dbReference type="CDD" id="cd00155">
    <property type="entry name" value="RasGEF"/>
    <property type="match status" value="1"/>
</dbReference>
<sequence length="775" mass="86798">MNTLMHRVGSSQSKTDRKKPRDRGEDSRATEAAVERRAVMSSFARKKIINQDTVGDDSGAMPTRPNGHYIISNGSIPASPTPLSPPYSLADESDSPELFRTKSYDEVLFDIRKISPEKIAAQMTLIDLPLFMAIQIEEFRGCGWTKKDKLRLAPNIVAFTKKFNHTSFWVVQEILKEPILRVRAEILTQFIKISKKLLDLNNIHSLKAVVSALQSRTIFRLTQTWKCVHKKDKAVYERLQDFVSETDNWRQMREHMDAARLPCIPHLGPYLTDLTYIHALPDKVAQKASRQMETVLNMIAYCQNSSYDDLNPEVHIQKYLRHTRYIDELLKFFEEEQYQLSLKREPDLVQLRRATPTTTAIARPSPALRTSKSHEDLLTPFASAATRDSAPSDTAHSSVKIWTPQPQQRTRTLRHTLGDASSEEIKKESVRLSAILNDEEDPSGDIQITVYNSPAPTTKGRSFTLPREGEHSGDWPPHFHPAPSSSSSSSSSATSSRTNVRGSESAGTPVKETVMQPPPSAPPVMGRSPRESPAQWHRRHRKSFSVGTNVLAVLGIGKNAKQSTASSSSTTASPELTHQQTALSLIDDSILDTTFTTGTSFSGTPTGSLGNLSSSSSSESMEGVGLEEEEEEEEVEGLMINLVDISTTTLQEGFLRRKVWKKANKSTVSLTPRRKVKYRVQLTENSLILHSSKPRPKKSGKEKVKKIPLKECRVKYRDPKMSDKTFVLVDGLGNQSKYSAKTASLAQAWVDKIRVVISQEEVRLRQEVEKSLIKL</sequence>
<dbReference type="Pfam" id="PF00617">
    <property type="entry name" value="RasGEF"/>
    <property type="match status" value="1"/>
</dbReference>
<feature type="region of interest" description="Disordered" evidence="3">
    <location>
        <begin position="51"/>
        <end position="94"/>
    </location>
</feature>
<dbReference type="SMART" id="SM00147">
    <property type="entry name" value="RasGEF"/>
    <property type="match status" value="1"/>
</dbReference>
<dbReference type="PROSITE" id="PS50009">
    <property type="entry name" value="RASGEF_CAT"/>
    <property type="match status" value="1"/>
</dbReference>